<sequence length="79" mass="9321">MPFARISELPGPVREHLPKHAQEIYKEAFNSAWEQYDRPEERRGHASREETAHRVAWAAVKDQYQKGDDGDWHSKQARH</sequence>
<reference evidence="2" key="2">
    <citation type="submission" date="2021-03" db="EMBL/GenBank/DDBJ databases">
        <authorList>
            <person name="Cao W."/>
        </authorList>
    </citation>
    <scope>NUCLEOTIDE SEQUENCE</scope>
    <source>
        <strain evidence="2">110414</strain>
    </source>
</reference>
<comment type="caution">
    <text evidence="2">The sequence shown here is derived from an EMBL/GenBank/DDBJ whole genome shotgun (WGS) entry which is preliminary data.</text>
</comment>
<protein>
    <submittedName>
        <fullName evidence="2">Cation transport regulator ChaB</fullName>
    </submittedName>
</protein>
<keyword evidence="3" id="KW-1185">Reference proteome</keyword>
<feature type="compositionally biased region" description="Basic and acidic residues" evidence="1">
    <location>
        <begin position="63"/>
        <end position="79"/>
    </location>
</feature>
<gene>
    <name evidence="2" type="primary">chaB</name>
    <name evidence="2" type="ORF">J5837_05015</name>
</gene>
<dbReference type="Gene3D" id="1.10.1740.70">
    <property type="entry name" value="ChaB"/>
    <property type="match status" value="1"/>
</dbReference>
<dbReference type="InterPro" id="IPR009317">
    <property type="entry name" value="ChaB"/>
</dbReference>
<dbReference type="EMBL" id="JAGKTC010000001">
    <property type="protein sequence ID" value="MBP3983782.1"/>
    <property type="molecule type" value="Genomic_DNA"/>
</dbReference>
<dbReference type="SUPFAM" id="SSF140376">
    <property type="entry name" value="ChaB-like"/>
    <property type="match status" value="1"/>
</dbReference>
<dbReference type="Proteomes" id="UP000673447">
    <property type="component" value="Unassembled WGS sequence"/>
</dbReference>
<name>A0A940X299_9GAMM</name>
<feature type="region of interest" description="Disordered" evidence="1">
    <location>
        <begin position="60"/>
        <end position="79"/>
    </location>
</feature>
<evidence type="ECO:0000256" key="1">
    <source>
        <dbReference type="SAM" id="MobiDB-lite"/>
    </source>
</evidence>
<dbReference type="InterPro" id="IPR037205">
    <property type="entry name" value="ChaB_sf"/>
</dbReference>
<reference evidence="2" key="1">
    <citation type="journal article" date="2016" name="Int. J. Syst. Evol. Microbiol.">
        <title>Pseudoxanthomonas helianthi sp. nov., isolated from roots of Jerusalem artichoke (Helianthus tuberosus).</title>
        <authorList>
            <person name="Kittiwongwattana C."/>
            <person name="Thawai C."/>
        </authorList>
    </citation>
    <scope>NUCLEOTIDE SEQUENCE</scope>
    <source>
        <strain evidence="2">110414</strain>
    </source>
</reference>
<dbReference type="Pfam" id="PF06150">
    <property type="entry name" value="ChaB"/>
    <property type="match status" value="1"/>
</dbReference>
<evidence type="ECO:0000313" key="3">
    <source>
        <dbReference type="Proteomes" id="UP000673447"/>
    </source>
</evidence>
<dbReference type="RefSeq" id="WP_210535609.1">
    <property type="nucleotide sequence ID" value="NZ_JAGKTC010000001.1"/>
</dbReference>
<evidence type="ECO:0000313" key="2">
    <source>
        <dbReference type="EMBL" id="MBP3983782.1"/>
    </source>
</evidence>
<accession>A0A940X299</accession>
<proteinExistence type="predicted"/>
<dbReference type="AlphaFoldDB" id="A0A940X299"/>
<organism evidence="2 3">
    <name type="scientific">Pseudoxanthomonas helianthi</name>
    <dbReference type="NCBI Taxonomy" id="1453541"/>
    <lineage>
        <taxon>Bacteria</taxon>
        <taxon>Pseudomonadati</taxon>
        <taxon>Pseudomonadota</taxon>
        <taxon>Gammaproteobacteria</taxon>
        <taxon>Lysobacterales</taxon>
        <taxon>Lysobacteraceae</taxon>
        <taxon>Pseudoxanthomonas</taxon>
    </lineage>
</organism>
<dbReference type="NCBIfam" id="NF007136">
    <property type="entry name" value="PRK09582.1"/>
    <property type="match status" value="1"/>
</dbReference>